<dbReference type="SUPFAM" id="SSF144210">
    <property type="entry name" value="Nop10-like SnoRNP"/>
    <property type="match status" value="1"/>
</dbReference>
<dbReference type="GO" id="GO:0030515">
    <property type="term" value="F:snoRNA binding"/>
    <property type="evidence" value="ECO:0007669"/>
    <property type="project" value="InterPro"/>
</dbReference>
<keyword evidence="5 7" id="KW-0698">rRNA processing</keyword>
<evidence type="ECO:0000256" key="3">
    <source>
        <dbReference type="ARBA" id="ARBA00018821"/>
    </source>
</evidence>
<protein>
    <recommendedName>
        <fullName evidence="3 7">Ribosome biogenesis protein Nop10</fullName>
    </recommendedName>
</protein>
<dbReference type="GO" id="GO:0001522">
    <property type="term" value="P:pseudouridine synthesis"/>
    <property type="evidence" value="ECO:0007669"/>
    <property type="project" value="InterPro"/>
</dbReference>
<evidence type="ECO:0000313" key="9">
    <source>
        <dbReference type="Proteomes" id="UP000245638"/>
    </source>
</evidence>
<name>A0A2T9X9T5_9CREN</name>
<dbReference type="HAMAP" id="MF_00803">
    <property type="entry name" value="Nop10"/>
    <property type="match status" value="1"/>
</dbReference>
<dbReference type="EMBL" id="QEFD01000063">
    <property type="protein sequence ID" value="PVU76853.1"/>
    <property type="molecule type" value="Genomic_DNA"/>
</dbReference>
<evidence type="ECO:0000256" key="6">
    <source>
        <dbReference type="ARBA" id="ARBA00023274"/>
    </source>
</evidence>
<evidence type="ECO:0000256" key="1">
    <source>
        <dbReference type="ARBA" id="ARBA00002325"/>
    </source>
</evidence>
<dbReference type="InterPro" id="IPR007264">
    <property type="entry name" value="H/ACA_rnp_Nop10"/>
</dbReference>
<dbReference type="GO" id="GO:1990904">
    <property type="term" value="C:ribonucleoprotein complex"/>
    <property type="evidence" value="ECO:0007669"/>
    <property type="project" value="UniProtKB-KW"/>
</dbReference>
<gene>
    <name evidence="7" type="primary">nop10</name>
    <name evidence="8" type="ORF">DDW13_01835</name>
</gene>
<comment type="similarity">
    <text evidence="2 7">Belongs to the NOP10 family.</text>
</comment>
<dbReference type="OMA" id="FRIRKCP"/>
<dbReference type="PANTHER" id="PTHR13305:SF0">
    <property type="entry name" value="H_ACA RIBONUCLEOPROTEIN COMPLEX SUBUNIT 3"/>
    <property type="match status" value="1"/>
</dbReference>
<dbReference type="Pfam" id="PF04135">
    <property type="entry name" value="Nop10p"/>
    <property type="match status" value="1"/>
</dbReference>
<dbReference type="GO" id="GO:0006364">
    <property type="term" value="P:rRNA processing"/>
    <property type="evidence" value="ECO:0007669"/>
    <property type="project" value="UniProtKB-UniRule"/>
</dbReference>
<evidence type="ECO:0000256" key="5">
    <source>
        <dbReference type="ARBA" id="ARBA00022552"/>
    </source>
</evidence>
<reference evidence="8 9" key="1">
    <citation type="journal article" date="2015" name="Appl. Environ. Microbiol.">
        <title>Nanoarchaeota, Their Sulfolobales Host, and Nanoarchaeota Virus Distribution across Yellowstone National Park Hot Springs.</title>
        <authorList>
            <person name="Munson-McGee J.H."/>
            <person name="Field E.K."/>
            <person name="Bateson M."/>
            <person name="Rooney C."/>
            <person name="Stepanauskas R."/>
            <person name="Young M.J."/>
        </authorList>
    </citation>
    <scope>NUCLEOTIDE SEQUENCE [LARGE SCALE GENOMIC DNA]</scope>
    <source>
        <strain evidence="8">SCGC AC-742_N10</strain>
    </source>
</reference>
<sequence>MTWLIRKCPVDGTYTFQEKCPKCNTPTIVPHPPRFSPEDKYVKYRIEAKKGIKLNC</sequence>
<dbReference type="InterPro" id="IPR036756">
    <property type="entry name" value="H/ACA_rnp_Nop10_sf"/>
</dbReference>
<evidence type="ECO:0000313" key="8">
    <source>
        <dbReference type="EMBL" id="PVU76853.1"/>
    </source>
</evidence>
<keyword evidence="4 7" id="KW-0690">Ribosome biogenesis</keyword>
<dbReference type="Gene3D" id="2.20.28.40">
    <property type="entry name" value="H/ACA ribonucleoprotein complex, subunit Nop10"/>
    <property type="match status" value="1"/>
</dbReference>
<evidence type="ECO:0000256" key="4">
    <source>
        <dbReference type="ARBA" id="ARBA00022517"/>
    </source>
</evidence>
<proteinExistence type="inferred from homology"/>
<comment type="caution">
    <text evidence="8">The sequence shown here is derived from an EMBL/GenBank/DDBJ whole genome shotgun (WGS) entry which is preliminary data.</text>
</comment>
<dbReference type="AlphaFoldDB" id="A0A2T9X9T5"/>
<dbReference type="Proteomes" id="UP000245638">
    <property type="component" value="Unassembled WGS sequence"/>
</dbReference>
<dbReference type="PANTHER" id="PTHR13305">
    <property type="entry name" value="RIBOSOME BIOGENESIS PROTEIN NOP10"/>
    <property type="match status" value="1"/>
</dbReference>
<evidence type="ECO:0000256" key="2">
    <source>
        <dbReference type="ARBA" id="ARBA00009462"/>
    </source>
</evidence>
<accession>A0A2T9X9T5</accession>
<evidence type="ECO:0000256" key="7">
    <source>
        <dbReference type="HAMAP-Rule" id="MF_00803"/>
    </source>
</evidence>
<dbReference type="NCBIfam" id="NF009623">
    <property type="entry name" value="PRK13130.1"/>
    <property type="match status" value="1"/>
</dbReference>
<organism evidence="8 9">
    <name type="scientific">Acidianus hospitalis</name>
    <dbReference type="NCBI Taxonomy" id="563177"/>
    <lineage>
        <taxon>Archaea</taxon>
        <taxon>Thermoproteota</taxon>
        <taxon>Thermoprotei</taxon>
        <taxon>Sulfolobales</taxon>
        <taxon>Sulfolobaceae</taxon>
        <taxon>Acidianus</taxon>
    </lineage>
</organism>
<comment type="function">
    <text evidence="1 7">Involved in ribosome biogenesis; more specifically in 18S rRNA pseudouridylation and in cleavage of pre-rRNA.</text>
</comment>
<dbReference type="RefSeq" id="WP_013776052.1">
    <property type="nucleotide sequence ID" value="NC_015518.1"/>
</dbReference>
<keyword evidence="6 7" id="KW-0687">Ribonucleoprotein</keyword>
<dbReference type="InterPro" id="IPR023532">
    <property type="entry name" value="Nop10_arc-typ"/>
</dbReference>